<evidence type="ECO:0000313" key="2">
    <source>
        <dbReference type="Proteomes" id="UP000028073"/>
    </source>
</evidence>
<dbReference type="PANTHER" id="PTHR37466:SF1">
    <property type="entry name" value="SLR1628 PROTEIN"/>
    <property type="match status" value="1"/>
</dbReference>
<dbReference type="Gene3D" id="3.30.56.110">
    <property type="entry name" value="Protein of unknown function DUF2237"/>
    <property type="match status" value="1"/>
</dbReference>
<evidence type="ECO:0000313" key="1">
    <source>
        <dbReference type="EMBL" id="KEQ12160.1"/>
    </source>
</evidence>
<proteinExistence type="predicted"/>
<dbReference type="RefSeq" id="WP_034842855.1">
    <property type="nucleotide sequence ID" value="NZ_JOKH01000010.1"/>
</dbReference>
<accession>A0A081N137</accession>
<name>A0A081N137_9GAMM</name>
<dbReference type="OrthoDB" id="9792525at2"/>
<dbReference type="Pfam" id="PF09996">
    <property type="entry name" value="DUF2237"/>
    <property type="match status" value="1"/>
</dbReference>
<sequence>MNTPASVQKNVLGEPLQPCCLDPVTGIFRDGYCHTNENDIGHHVICARLTKDFLEFSLEQGNDLITPNQAHSFPGLKDGDQWCLCAQRWKQAYEAGVAPPIYMRSTHENALEIISFGILKSKAIDIH</sequence>
<reference evidence="1 2" key="1">
    <citation type="submission" date="2014-06" db="EMBL/GenBank/DDBJ databases">
        <title>Whole Genome Sequences of Three Symbiotic Endozoicomonas Bacteria.</title>
        <authorList>
            <person name="Neave M.J."/>
            <person name="Apprill A."/>
            <person name="Voolstra C.R."/>
        </authorList>
    </citation>
    <scope>NUCLEOTIDE SEQUENCE [LARGE SCALE GENOMIC DNA]</scope>
    <source>
        <strain evidence="1 2">DSM 25634</strain>
    </source>
</reference>
<dbReference type="Proteomes" id="UP000028073">
    <property type="component" value="Unassembled WGS sequence"/>
</dbReference>
<evidence type="ECO:0008006" key="3">
    <source>
        <dbReference type="Google" id="ProtNLM"/>
    </source>
</evidence>
<keyword evidence="2" id="KW-1185">Reference proteome</keyword>
<dbReference type="EMBL" id="JOKH01000010">
    <property type="protein sequence ID" value="KEQ12160.1"/>
    <property type="molecule type" value="Genomic_DNA"/>
</dbReference>
<dbReference type="eggNOG" id="COG3651">
    <property type="taxonomic scope" value="Bacteria"/>
</dbReference>
<dbReference type="PANTHER" id="PTHR37466">
    <property type="entry name" value="SLR1628 PROTEIN"/>
    <property type="match status" value="1"/>
</dbReference>
<organism evidence="1 2">
    <name type="scientific">Endozoicomonas numazuensis</name>
    <dbReference type="NCBI Taxonomy" id="1137799"/>
    <lineage>
        <taxon>Bacteria</taxon>
        <taxon>Pseudomonadati</taxon>
        <taxon>Pseudomonadota</taxon>
        <taxon>Gammaproteobacteria</taxon>
        <taxon>Oceanospirillales</taxon>
        <taxon>Endozoicomonadaceae</taxon>
        <taxon>Endozoicomonas</taxon>
    </lineage>
</organism>
<gene>
    <name evidence="1" type="ORF">GZ78_27295</name>
</gene>
<dbReference type="InterPro" id="IPR018714">
    <property type="entry name" value="DUF2237"/>
</dbReference>
<dbReference type="AlphaFoldDB" id="A0A081N137"/>
<protein>
    <recommendedName>
        <fullName evidence="3">DUF2237 domain-containing protein</fullName>
    </recommendedName>
</protein>
<comment type="caution">
    <text evidence="1">The sequence shown here is derived from an EMBL/GenBank/DDBJ whole genome shotgun (WGS) entry which is preliminary data.</text>
</comment>